<accession>A0A4Y7SU48</accession>
<feature type="non-terminal residue" evidence="1">
    <location>
        <position position="1"/>
    </location>
</feature>
<comment type="caution">
    <text evidence="1">The sequence shown here is derived from an EMBL/GenBank/DDBJ whole genome shotgun (WGS) entry which is preliminary data.</text>
</comment>
<proteinExistence type="predicted"/>
<name>A0A4Y7SU48_COPMI</name>
<dbReference type="InterPro" id="IPR046521">
    <property type="entry name" value="DUF6698"/>
</dbReference>
<dbReference type="EMBL" id="QPFP01000057">
    <property type="protein sequence ID" value="TEB25376.1"/>
    <property type="molecule type" value="Genomic_DNA"/>
</dbReference>
<keyword evidence="2" id="KW-1185">Reference proteome</keyword>
<dbReference type="AlphaFoldDB" id="A0A4Y7SU48"/>
<evidence type="ECO:0000313" key="1">
    <source>
        <dbReference type="EMBL" id="TEB25376.1"/>
    </source>
</evidence>
<evidence type="ECO:0000313" key="2">
    <source>
        <dbReference type="Proteomes" id="UP000298030"/>
    </source>
</evidence>
<dbReference type="Pfam" id="PF20414">
    <property type="entry name" value="DUF6698"/>
    <property type="match status" value="1"/>
</dbReference>
<dbReference type="Proteomes" id="UP000298030">
    <property type="component" value="Unassembled WGS sequence"/>
</dbReference>
<sequence length="320" mass="36679">TDPLVHHGRHFGRSIYAFANIHALLIAGMGWNEDEPPETQQERREMRVYRKLLKLIPDLEKRIMNIESQEELMSIANMLQKGASSARSDDTKSLKGAIIDWIVPPNGEPLHPPLSRNMKAKRGFEHDRTGFLLCPAELDWSDEEIRQQLRNKELTVSGSHWPIFLYQNERFNQDDPWQGLFRSKILVSGFKHIFTSPSSVDDEPKATRSGNARIHGMTHVTPASIAYVATQVRFALSSASVFSRTDRETDSETFYTSTLELLEDPEEQDEVKQLLTWWNQRIFPSFSNTRRLVPTNSALSKIKQRRAALKEVVNQSLPAQ</sequence>
<dbReference type="OrthoDB" id="3160134at2759"/>
<reference evidence="1 2" key="1">
    <citation type="journal article" date="2019" name="Nat. Ecol. Evol.">
        <title>Megaphylogeny resolves global patterns of mushroom evolution.</title>
        <authorList>
            <person name="Varga T."/>
            <person name="Krizsan K."/>
            <person name="Foldi C."/>
            <person name="Dima B."/>
            <person name="Sanchez-Garcia M."/>
            <person name="Sanchez-Ramirez S."/>
            <person name="Szollosi G.J."/>
            <person name="Szarkandi J.G."/>
            <person name="Papp V."/>
            <person name="Albert L."/>
            <person name="Andreopoulos W."/>
            <person name="Angelini C."/>
            <person name="Antonin V."/>
            <person name="Barry K.W."/>
            <person name="Bougher N.L."/>
            <person name="Buchanan P."/>
            <person name="Buyck B."/>
            <person name="Bense V."/>
            <person name="Catcheside P."/>
            <person name="Chovatia M."/>
            <person name="Cooper J."/>
            <person name="Damon W."/>
            <person name="Desjardin D."/>
            <person name="Finy P."/>
            <person name="Geml J."/>
            <person name="Haridas S."/>
            <person name="Hughes K."/>
            <person name="Justo A."/>
            <person name="Karasinski D."/>
            <person name="Kautmanova I."/>
            <person name="Kiss B."/>
            <person name="Kocsube S."/>
            <person name="Kotiranta H."/>
            <person name="LaButti K.M."/>
            <person name="Lechner B.E."/>
            <person name="Liimatainen K."/>
            <person name="Lipzen A."/>
            <person name="Lukacs Z."/>
            <person name="Mihaltcheva S."/>
            <person name="Morgado L.N."/>
            <person name="Niskanen T."/>
            <person name="Noordeloos M.E."/>
            <person name="Ohm R.A."/>
            <person name="Ortiz-Santana B."/>
            <person name="Ovrebo C."/>
            <person name="Racz N."/>
            <person name="Riley R."/>
            <person name="Savchenko A."/>
            <person name="Shiryaev A."/>
            <person name="Soop K."/>
            <person name="Spirin V."/>
            <person name="Szebenyi C."/>
            <person name="Tomsovsky M."/>
            <person name="Tulloss R.E."/>
            <person name="Uehling J."/>
            <person name="Grigoriev I.V."/>
            <person name="Vagvolgyi C."/>
            <person name="Papp T."/>
            <person name="Martin F.M."/>
            <person name="Miettinen O."/>
            <person name="Hibbett D.S."/>
            <person name="Nagy L.G."/>
        </authorList>
    </citation>
    <scope>NUCLEOTIDE SEQUENCE [LARGE SCALE GENOMIC DNA]</scope>
    <source>
        <strain evidence="1 2">FP101781</strain>
    </source>
</reference>
<protein>
    <submittedName>
        <fullName evidence="1">Uncharacterized protein</fullName>
    </submittedName>
</protein>
<organism evidence="1 2">
    <name type="scientific">Coprinellus micaceus</name>
    <name type="common">Glistening ink-cap mushroom</name>
    <name type="synonym">Coprinus micaceus</name>
    <dbReference type="NCBI Taxonomy" id="71717"/>
    <lineage>
        <taxon>Eukaryota</taxon>
        <taxon>Fungi</taxon>
        <taxon>Dikarya</taxon>
        <taxon>Basidiomycota</taxon>
        <taxon>Agaricomycotina</taxon>
        <taxon>Agaricomycetes</taxon>
        <taxon>Agaricomycetidae</taxon>
        <taxon>Agaricales</taxon>
        <taxon>Agaricineae</taxon>
        <taxon>Psathyrellaceae</taxon>
        <taxon>Coprinellus</taxon>
    </lineage>
</organism>
<gene>
    <name evidence="1" type="ORF">FA13DRAFT_1637455</name>
</gene>